<reference evidence="7 8" key="1">
    <citation type="submission" date="2022-06" db="EMBL/GenBank/DDBJ databases">
        <title>Isolation of gut microbiota from human fecal samples.</title>
        <authorList>
            <person name="Pamer E.G."/>
            <person name="Barat B."/>
            <person name="Waligurski E."/>
            <person name="Medina S."/>
            <person name="Paddock L."/>
            <person name="Mostad J."/>
        </authorList>
    </citation>
    <scope>NUCLEOTIDE SEQUENCE [LARGE SCALE GENOMIC DNA]</scope>
    <source>
        <strain evidence="7 8">DFI.6.1</strain>
    </source>
</reference>
<keyword evidence="3 5" id="KW-0067">ATP-binding</keyword>
<evidence type="ECO:0000256" key="2">
    <source>
        <dbReference type="ARBA" id="ARBA00022741"/>
    </source>
</evidence>
<evidence type="ECO:0000256" key="5">
    <source>
        <dbReference type="HAMAP-Rule" id="MF_00978"/>
    </source>
</evidence>
<feature type="binding site" evidence="5">
    <location>
        <position position="182"/>
    </location>
    <ligand>
        <name>biotin</name>
        <dbReference type="ChEBI" id="CHEBI:57586"/>
    </ligand>
</feature>
<dbReference type="EMBL" id="JANGCH010000005">
    <property type="protein sequence ID" value="MCQ5121627.1"/>
    <property type="molecule type" value="Genomic_DNA"/>
</dbReference>
<dbReference type="PANTHER" id="PTHR12835:SF5">
    <property type="entry name" value="BIOTIN--PROTEIN LIGASE"/>
    <property type="match status" value="1"/>
</dbReference>
<comment type="caution">
    <text evidence="7">The sequence shown here is derived from an EMBL/GenBank/DDBJ whole genome shotgun (WGS) entry which is preliminary data.</text>
</comment>
<dbReference type="InterPro" id="IPR045864">
    <property type="entry name" value="aa-tRNA-synth_II/BPL/LPL"/>
</dbReference>
<keyword evidence="5" id="KW-0804">Transcription</keyword>
<dbReference type="InterPro" id="IPR004143">
    <property type="entry name" value="BPL_LPL_catalytic"/>
</dbReference>
<dbReference type="PROSITE" id="PS51733">
    <property type="entry name" value="BPL_LPL_CATALYTIC"/>
    <property type="match status" value="1"/>
</dbReference>
<feature type="binding site" evidence="5">
    <location>
        <position position="110"/>
    </location>
    <ligand>
        <name>biotin</name>
        <dbReference type="ChEBI" id="CHEBI:57586"/>
    </ligand>
</feature>
<keyword evidence="1 5" id="KW-0436">Ligase</keyword>
<evidence type="ECO:0000259" key="6">
    <source>
        <dbReference type="PROSITE" id="PS51733"/>
    </source>
</evidence>
<evidence type="ECO:0000256" key="4">
    <source>
        <dbReference type="ARBA" id="ARBA00023267"/>
    </source>
</evidence>
<dbReference type="Gene3D" id="1.10.10.10">
    <property type="entry name" value="Winged helix-like DNA-binding domain superfamily/Winged helix DNA-binding domain"/>
    <property type="match status" value="1"/>
</dbReference>
<dbReference type="Pfam" id="PF02237">
    <property type="entry name" value="BPL_C"/>
    <property type="match status" value="1"/>
</dbReference>
<comment type="function">
    <text evidence="5">Acts both as a biotin--[acetyl-CoA-carboxylase] ligase and a repressor.</text>
</comment>
<dbReference type="NCBIfam" id="TIGR00121">
    <property type="entry name" value="birA_ligase"/>
    <property type="match status" value="1"/>
</dbReference>
<dbReference type="InterPro" id="IPR008988">
    <property type="entry name" value="Transcriptional_repressor_C"/>
</dbReference>
<dbReference type="InterPro" id="IPR036390">
    <property type="entry name" value="WH_DNA-bd_sf"/>
</dbReference>
<dbReference type="InterPro" id="IPR030855">
    <property type="entry name" value="Bifunct_BirA"/>
</dbReference>
<protein>
    <recommendedName>
        <fullName evidence="5">Bifunctional ligase/repressor BirA</fullName>
    </recommendedName>
    <alternativeName>
        <fullName evidence="5">Biotin--[acetyl-CoA-carboxylase] ligase</fullName>
        <ecNumber evidence="5">6.3.4.15</ecNumber>
    </alternativeName>
    <alternativeName>
        <fullName evidence="5">Biotin--protein ligase</fullName>
    </alternativeName>
    <alternativeName>
        <fullName evidence="5">Biotin-[acetyl-CoA carboxylase] synthetase</fullName>
    </alternativeName>
</protein>
<proteinExistence type="inferred from homology"/>
<dbReference type="SUPFAM" id="SSF46785">
    <property type="entry name" value="Winged helix' DNA-binding domain"/>
    <property type="match status" value="1"/>
</dbReference>
<evidence type="ECO:0000256" key="3">
    <source>
        <dbReference type="ARBA" id="ARBA00022840"/>
    </source>
</evidence>
<feature type="domain" description="BPL/LPL catalytic" evidence="6">
    <location>
        <begin position="61"/>
        <end position="252"/>
    </location>
</feature>
<dbReference type="GO" id="GO:0004077">
    <property type="term" value="F:biotin--[biotin carboxyl-carrier protein] ligase activity"/>
    <property type="evidence" value="ECO:0007669"/>
    <property type="project" value="UniProtKB-EC"/>
</dbReference>
<keyword evidence="8" id="KW-1185">Reference proteome</keyword>
<dbReference type="RefSeq" id="WP_102268242.1">
    <property type="nucleotide sequence ID" value="NZ_CANTYB010000058.1"/>
</dbReference>
<dbReference type="InterPro" id="IPR013196">
    <property type="entry name" value="HTH_11"/>
</dbReference>
<dbReference type="Proteomes" id="UP001524435">
    <property type="component" value="Unassembled WGS sequence"/>
</dbReference>
<accession>A0ABT1SKH6</accession>
<name>A0ABT1SKH6_9FIRM</name>
<feature type="binding site" evidence="5">
    <location>
        <begin position="86"/>
        <end position="88"/>
    </location>
    <ligand>
        <name>biotin</name>
        <dbReference type="ChEBI" id="CHEBI:57586"/>
    </ligand>
</feature>
<evidence type="ECO:0000256" key="1">
    <source>
        <dbReference type="ARBA" id="ARBA00022598"/>
    </source>
</evidence>
<keyword evidence="5" id="KW-0805">Transcription regulation</keyword>
<comment type="similarity">
    <text evidence="5">Belongs to the biotin--protein ligase family.</text>
</comment>
<dbReference type="Gene3D" id="3.30.930.10">
    <property type="entry name" value="Bira Bifunctional Protein, Domain 2"/>
    <property type="match status" value="1"/>
</dbReference>
<keyword evidence="4 5" id="KW-0092">Biotin</keyword>
<dbReference type="InterPro" id="IPR004408">
    <property type="entry name" value="Biotin_CoA_COase_ligase"/>
</dbReference>
<dbReference type="SUPFAM" id="SSF50037">
    <property type="entry name" value="C-terminal domain of transcriptional repressors"/>
    <property type="match status" value="1"/>
</dbReference>
<dbReference type="InterPro" id="IPR003142">
    <property type="entry name" value="BPL_C"/>
</dbReference>
<keyword evidence="5" id="KW-0678">Repressor</keyword>
<dbReference type="SUPFAM" id="SSF55681">
    <property type="entry name" value="Class II aaRS and biotin synthetases"/>
    <property type="match status" value="1"/>
</dbReference>
<comment type="caution">
    <text evidence="5">Lacks conserved residue(s) required for the propagation of feature annotation.</text>
</comment>
<keyword evidence="2 5" id="KW-0547">Nucleotide-binding</keyword>
<organism evidence="7 8">
    <name type="scientific">Massilicoli timonensis</name>
    <dbReference type="NCBI Taxonomy" id="2015901"/>
    <lineage>
        <taxon>Bacteria</taxon>
        <taxon>Bacillati</taxon>
        <taxon>Bacillota</taxon>
        <taxon>Erysipelotrichia</taxon>
        <taxon>Erysipelotrichales</taxon>
        <taxon>Erysipelotrichaceae</taxon>
        <taxon>Massilicoli</taxon>
    </lineage>
</organism>
<sequence length="315" mass="35104">MLVIELLEKSRGRYLSGELIAQYCGITRAAVWKQIKSLKEQGYQIESRKGKGYCLANDCDILSQEAISSYLHDPSFQIIVKSEVTSTNDVLKELAQQGYPEKCVLIAQTQTKGKGRKGRSFYSPNDDGLYMSLLLRPKQLKPEDTLLLSALSACAVQSGIKRVTGLDTQIKWVNDIYLKGKKVCGILCEGSCSIETNEFDYIIVGIGINCHNTTFPQDIKGIAASLQSASFIRAKLAAAIIADFFKDYQTLPNRDFLSHYRKHSCVIGKMIQVYQGNQTYPAKVLDIDEHGYLIIEKDGHLETLSSGEITIRVKS</sequence>
<evidence type="ECO:0000313" key="8">
    <source>
        <dbReference type="Proteomes" id="UP001524435"/>
    </source>
</evidence>
<keyword evidence="5" id="KW-0238">DNA-binding</keyword>
<dbReference type="CDD" id="cd16442">
    <property type="entry name" value="BPL"/>
    <property type="match status" value="1"/>
</dbReference>
<dbReference type="InterPro" id="IPR036388">
    <property type="entry name" value="WH-like_DNA-bd_sf"/>
</dbReference>
<dbReference type="Pfam" id="PF03099">
    <property type="entry name" value="BPL_LplA_LipB"/>
    <property type="match status" value="1"/>
</dbReference>
<feature type="DNA-binding region" description="H-T-H motif" evidence="5">
    <location>
        <begin position="17"/>
        <end position="36"/>
    </location>
</feature>
<dbReference type="Pfam" id="PF08279">
    <property type="entry name" value="HTH_11"/>
    <property type="match status" value="1"/>
</dbReference>
<evidence type="ECO:0000313" key="7">
    <source>
        <dbReference type="EMBL" id="MCQ5121627.1"/>
    </source>
</evidence>
<dbReference type="PANTHER" id="PTHR12835">
    <property type="entry name" value="BIOTIN PROTEIN LIGASE"/>
    <property type="match status" value="1"/>
</dbReference>
<dbReference type="EC" id="6.3.4.15" evidence="5"/>
<dbReference type="HAMAP" id="MF_00978">
    <property type="entry name" value="Bifunct_BirA"/>
    <property type="match status" value="1"/>
</dbReference>
<gene>
    <name evidence="5" type="primary">birA</name>
    <name evidence="7" type="ORF">NE663_05050</name>
</gene>
<comment type="catalytic activity">
    <reaction evidence="5">
        <text>biotin + L-lysyl-[protein] + ATP = N(6)-biotinyl-L-lysyl-[protein] + AMP + diphosphate + H(+)</text>
        <dbReference type="Rhea" id="RHEA:11756"/>
        <dbReference type="Rhea" id="RHEA-COMP:9752"/>
        <dbReference type="Rhea" id="RHEA-COMP:10505"/>
        <dbReference type="ChEBI" id="CHEBI:15378"/>
        <dbReference type="ChEBI" id="CHEBI:29969"/>
        <dbReference type="ChEBI" id="CHEBI:30616"/>
        <dbReference type="ChEBI" id="CHEBI:33019"/>
        <dbReference type="ChEBI" id="CHEBI:57586"/>
        <dbReference type="ChEBI" id="CHEBI:83144"/>
        <dbReference type="ChEBI" id="CHEBI:456215"/>
        <dbReference type="EC" id="6.3.4.15"/>
    </reaction>
</comment>
<dbReference type="Gene3D" id="2.30.30.100">
    <property type="match status" value="1"/>
</dbReference>